<dbReference type="GO" id="GO:0030598">
    <property type="term" value="F:rRNA N-glycosylase activity"/>
    <property type="evidence" value="ECO:0007669"/>
    <property type="project" value="InterPro"/>
</dbReference>
<dbReference type="STRING" id="77044.A0A1W2TRG3"/>
<dbReference type="Proteomes" id="UP000054516">
    <property type="component" value="Unassembled WGS sequence"/>
</dbReference>
<dbReference type="InterPro" id="IPR001574">
    <property type="entry name" value="Ribosome_inactivat_prot"/>
</dbReference>
<feature type="domain" description="DUF6598" evidence="1">
    <location>
        <begin position="282"/>
        <end position="522"/>
    </location>
</feature>
<sequence>MVKFTVDFAADDDSEAYDAFLIDLRNRLGVGERIENVPVLPPQVAAGGQLEFFDLNLSYTDRGSTFTVQVRFRTDNLYLVGYRPQGSNIWYELGHVDGGSRTLINEPGTTTEILRFGENYNGLTSAAGVSLANIPLSSTRIGGAITSLATNDTNLGVRARSILTVTFAVCEAARLRDISTLVSNAWWAESTPGIQFANRVRSWSRLSAAVQRTRNEGYAFDFDGGSTDIWSFVEAIRTLGIMHLKAGTSQSLAFRSERSIPDMADNQDTLAPYASYIKGQPLLEIFHVRIKSIDGESPGNLYGTIAVTDSAGAVSIWGRAQHDYVNIGPDEDILLEGPSRALSAADEFYIDLDLWDYDSLSPDDSIAKGQIAFNPLDYFTKYDVVEDREVTGDSGSVTVSYMAISDGLYAEITVVLINGDDEDPADVYGDITANNGSGQSQLFLKPSNGYVEVVVGQPIPLLRTVVAVPTKETLLINAHLWDHDPISPDDEIASGSAEFEPLYKKSESKDIAGAYGKIQVRVAWL</sequence>
<evidence type="ECO:0000313" key="3">
    <source>
        <dbReference type="Proteomes" id="UP000054516"/>
    </source>
</evidence>
<dbReference type="AlphaFoldDB" id="A0A1W2TRG3"/>
<dbReference type="PRINTS" id="PR00396">
    <property type="entry name" value="SHIGARICIN"/>
</dbReference>
<name>A0A1W2TRG3_ROSNE</name>
<protein>
    <submittedName>
        <fullName evidence="2">Putative ribosome-inactivating protein</fullName>
    </submittedName>
</protein>
<dbReference type="InterPro" id="IPR046533">
    <property type="entry name" value="DUF6598"/>
</dbReference>
<dbReference type="EMBL" id="DF977460">
    <property type="protein sequence ID" value="GAP91062.1"/>
    <property type="molecule type" value="Genomic_DNA"/>
</dbReference>
<dbReference type="Pfam" id="PF20241">
    <property type="entry name" value="DUF6598"/>
    <property type="match status" value="1"/>
</dbReference>
<dbReference type="InterPro" id="IPR036041">
    <property type="entry name" value="Ribosome-inact_prot_sf"/>
</dbReference>
<keyword evidence="3" id="KW-1185">Reference proteome</keyword>
<dbReference type="PANTHER" id="PTHR33453:SF38">
    <property type="entry name" value="DUF6598 DOMAIN-CONTAINING PROTEIN"/>
    <property type="match status" value="1"/>
</dbReference>
<evidence type="ECO:0000313" key="2">
    <source>
        <dbReference type="EMBL" id="GAP91062.1"/>
    </source>
</evidence>
<dbReference type="OrthoDB" id="4927890at2759"/>
<dbReference type="PANTHER" id="PTHR33453">
    <property type="match status" value="1"/>
</dbReference>
<proteinExistence type="predicted"/>
<evidence type="ECO:0000259" key="1">
    <source>
        <dbReference type="Pfam" id="PF20241"/>
    </source>
</evidence>
<dbReference type="Gene3D" id="3.40.420.10">
    <property type="entry name" value="Ricin (A subunit), domain 1"/>
    <property type="match status" value="1"/>
</dbReference>
<reference evidence="2" key="1">
    <citation type="submission" date="2016-03" db="EMBL/GenBank/DDBJ databases">
        <title>Draft genome sequence of Rosellinia necatrix.</title>
        <authorList>
            <person name="Kanematsu S."/>
        </authorList>
    </citation>
    <scope>NUCLEOTIDE SEQUENCE [LARGE SCALE GENOMIC DNA]</scope>
    <source>
        <strain evidence="2">W97</strain>
    </source>
</reference>
<dbReference type="InterPro" id="IPR016138">
    <property type="entry name" value="Ribosome_inactivat_prot_sub1"/>
</dbReference>
<dbReference type="InterPro" id="IPR017989">
    <property type="entry name" value="Ribosome_inactivat_1/2"/>
</dbReference>
<accession>A0A1W2TRG3</accession>
<dbReference type="SUPFAM" id="SSF56371">
    <property type="entry name" value="Ribosome inactivating proteins (RIP)"/>
    <property type="match status" value="1"/>
</dbReference>
<gene>
    <name evidence="2" type="ORF">SAMD00023353_1502050</name>
</gene>
<dbReference type="Pfam" id="PF00161">
    <property type="entry name" value="RIP"/>
    <property type="match status" value="1"/>
</dbReference>
<dbReference type="OMA" id="ENDWADI"/>
<dbReference type="GO" id="GO:0017148">
    <property type="term" value="P:negative regulation of translation"/>
    <property type="evidence" value="ECO:0007669"/>
    <property type="project" value="InterPro"/>
</dbReference>
<organism evidence="2">
    <name type="scientific">Rosellinia necatrix</name>
    <name type="common">White root-rot fungus</name>
    <dbReference type="NCBI Taxonomy" id="77044"/>
    <lineage>
        <taxon>Eukaryota</taxon>
        <taxon>Fungi</taxon>
        <taxon>Dikarya</taxon>
        <taxon>Ascomycota</taxon>
        <taxon>Pezizomycotina</taxon>
        <taxon>Sordariomycetes</taxon>
        <taxon>Xylariomycetidae</taxon>
        <taxon>Xylariales</taxon>
        <taxon>Xylariaceae</taxon>
        <taxon>Rosellinia</taxon>
    </lineage>
</organism>